<accession>E6MV45</accession>
<sequence>MISDTWNYTRDRQHGKLPFLCPAISPFMPPETLAANLIIFLINRF</sequence>
<comment type="caution">
    <text evidence="1">The sequence shown here is derived from an EMBL/GenBank/DDBJ whole genome shotgun (WGS) entry which is preliminary data.</text>
</comment>
<evidence type="ECO:0000313" key="1">
    <source>
        <dbReference type="EMBL" id="EFV64452.1"/>
    </source>
</evidence>
<dbReference type="AlphaFoldDB" id="E6MV45"/>
<gene>
    <name evidence="1" type="ORF">NMH_0051</name>
</gene>
<protein>
    <submittedName>
        <fullName evidence="1">Uncharacterized protein</fullName>
    </submittedName>
</protein>
<proteinExistence type="predicted"/>
<name>E6MV45_NEIMH</name>
<dbReference type="Proteomes" id="UP000032707">
    <property type="component" value="Unassembled WGS sequence"/>
</dbReference>
<evidence type="ECO:0000313" key="2">
    <source>
        <dbReference type="Proteomes" id="UP000032707"/>
    </source>
</evidence>
<organism evidence="1 2">
    <name type="scientific">Neisseria meningitidis serogroup B / serotype 15 (strain H44/76)</name>
    <dbReference type="NCBI Taxonomy" id="909420"/>
    <lineage>
        <taxon>Bacteria</taxon>
        <taxon>Pseudomonadati</taxon>
        <taxon>Pseudomonadota</taxon>
        <taxon>Betaproteobacteria</taxon>
        <taxon>Neisseriales</taxon>
        <taxon>Neisseriaceae</taxon>
        <taxon>Neisseria</taxon>
    </lineage>
</organism>
<reference evidence="1 2" key="1">
    <citation type="journal article" date="2011" name="J. Bacteriol.">
        <title>Genome sequence of Neisseria meningitidis serogroup B strain H44/76.</title>
        <authorList>
            <person name="Piet J.R."/>
            <person name="Huis In 't Veld R.A."/>
            <person name="van Schaik B.D."/>
            <person name="van Kampen A.H."/>
            <person name="Baas F."/>
            <person name="van de Beek D."/>
            <person name="Pannekoek Y."/>
            <person name="van der Ende A."/>
        </authorList>
    </citation>
    <scope>NUCLEOTIDE SEQUENCE [LARGE SCALE GENOMIC DNA]</scope>
    <source>
        <strain evidence="1 2">H44/76</strain>
    </source>
</reference>
<dbReference type="EMBL" id="AEQZ01000011">
    <property type="protein sequence ID" value="EFV64452.1"/>
    <property type="molecule type" value="Genomic_DNA"/>
</dbReference>